<dbReference type="Proteomes" id="UP000231328">
    <property type="component" value="Unassembled WGS sequence"/>
</dbReference>
<dbReference type="AlphaFoldDB" id="A0AAP8GFA0"/>
<dbReference type="InterPro" id="IPR036397">
    <property type="entry name" value="RNaseH_sf"/>
</dbReference>
<gene>
    <name evidence="1" type="ORF">CGZ54_29405</name>
</gene>
<sequence length="54" mass="6081">MIQDAFVALDFETANGKRTSICSVGMVKVIDSQITETFHTLVNPQDYFSQQNIK</sequence>
<dbReference type="Gene3D" id="3.30.420.10">
    <property type="entry name" value="Ribonuclease H-like superfamily/Ribonuclease H"/>
    <property type="match status" value="1"/>
</dbReference>
<dbReference type="GO" id="GO:0003676">
    <property type="term" value="F:nucleic acid binding"/>
    <property type="evidence" value="ECO:0007669"/>
    <property type="project" value="InterPro"/>
</dbReference>
<dbReference type="SUPFAM" id="SSF53098">
    <property type="entry name" value="Ribonuclease H-like"/>
    <property type="match status" value="1"/>
</dbReference>
<protein>
    <submittedName>
        <fullName evidence="1">DNA polymerase III subunit epsilon</fullName>
    </submittedName>
</protein>
<comment type="caution">
    <text evidence="1">The sequence shown here is derived from an EMBL/GenBank/DDBJ whole genome shotgun (WGS) entry which is preliminary data.</text>
</comment>
<dbReference type="InterPro" id="IPR012337">
    <property type="entry name" value="RNaseH-like_sf"/>
</dbReference>
<name>A0AAP8GFA0_9ENTR</name>
<dbReference type="EMBL" id="NMVR01000434">
    <property type="protein sequence ID" value="PJG36266.1"/>
    <property type="molecule type" value="Genomic_DNA"/>
</dbReference>
<reference evidence="1 2" key="1">
    <citation type="submission" date="2017-07" db="EMBL/GenBank/DDBJ databases">
        <title>Draft genome sequence of Enterobacter cloacae ST128, a clinical strain coproducing KPC-2 and NDM-1 carbapenemases.</title>
        <authorList>
            <person name="Li X."/>
        </authorList>
    </citation>
    <scope>NUCLEOTIDE SEQUENCE [LARGE SCALE GENOMIC DNA]</scope>
    <source>
        <strain evidence="1 2">HBY</strain>
    </source>
</reference>
<evidence type="ECO:0000313" key="1">
    <source>
        <dbReference type="EMBL" id="PJG36266.1"/>
    </source>
</evidence>
<proteinExistence type="predicted"/>
<feature type="non-terminal residue" evidence="1">
    <location>
        <position position="54"/>
    </location>
</feature>
<accession>A0AAP8GFA0</accession>
<evidence type="ECO:0000313" key="2">
    <source>
        <dbReference type="Proteomes" id="UP000231328"/>
    </source>
</evidence>
<organism evidence="1 2">
    <name type="scientific">Enterobacter hormaechei</name>
    <dbReference type="NCBI Taxonomy" id="158836"/>
    <lineage>
        <taxon>Bacteria</taxon>
        <taxon>Pseudomonadati</taxon>
        <taxon>Pseudomonadota</taxon>
        <taxon>Gammaproteobacteria</taxon>
        <taxon>Enterobacterales</taxon>
        <taxon>Enterobacteriaceae</taxon>
        <taxon>Enterobacter</taxon>
        <taxon>Enterobacter cloacae complex</taxon>
    </lineage>
</organism>